<name>A0AAE9ZW76_9BACT</name>
<dbReference type="EMBL" id="CP119075">
    <property type="protein sequence ID" value="WED64015.1"/>
    <property type="molecule type" value="Genomic_DNA"/>
</dbReference>
<evidence type="ECO:0000256" key="5">
    <source>
        <dbReference type="ARBA" id="ARBA00023163"/>
    </source>
</evidence>
<dbReference type="GO" id="GO:0016987">
    <property type="term" value="F:sigma factor activity"/>
    <property type="evidence" value="ECO:0007669"/>
    <property type="project" value="UniProtKB-KW"/>
</dbReference>
<keyword evidence="4" id="KW-0238">DNA-binding</keyword>
<gene>
    <name evidence="8" type="ORF">PXH66_16880</name>
</gene>
<sequence length="170" mass="19707">MPKPSSPDSDWRSWFQTYGARLLLAARQWTRSAADAEDVVQEAFVRFWRQQRSLPGEPMPLMLTSVRRSALDLLRRRARRERREQEHVDIAAESWFEPNPECDDRANHLEEAVVQLPSEQREVLVLKIWGGLTFAEIADRLDLSPHTAASRYRYALGALRQKLSTLENHG</sequence>
<evidence type="ECO:0000256" key="3">
    <source>
        <dbReference type="ARBA" id="ARBA00023082"/>
    </source>
</evidence>
<dbReference type="RefSeq" id="WP_330930720.1">
    <property type="nucleotide sequence ID" value="NZ_CP119075.1"/>
</dbReference>
<organism evidence="8 9">
    <name type="scientific">Synoicihabitans lomoniglobus</name>
    <dbReference type="NCBI Taxonomy" id="2909285"/>
    <lineage>
        <taxon>Bacteria</taxon>
        <taxon>Pseudomonadati</taxon>
        <taxon>Verrucomicrobiota</taxon>
        <taxon>Opitutia</taxon>
        <taxon>Opitutales</taxon>
        <taxon>Opitutaceae</taxon>
        <taxon>Synoicihabitans</taxon>
    </lineage>
</organism>
<evidence type="ECO:0000256" key="4">
    <source>
        <dbReference type="ARBA" id="ARBA00023125"/>
    </source>
</evidence>
<feature type="domain" description="RNA polymerase sigma-70 region 2" evidence="6">
    <location>
        <begin position="15"/>
        <end position="80"/>
    </location>
</feature>
<protein>
    <submittedName>
        <fullName evidence="8">Sigma-70 family RNA polymerase sigma factor</fullName>
    </submittedName>
</protein>
<feature type="domain" description="RNA polymerase sigma factor 70 region 4 type 2" evidence="7">
    <location>
        <begin position="109"/>
        <end position="156"/>
    </location>
</feature>
<dbReference type="InterPro" id="IPR013325">
    <property type="entry name" value="RNA_pol_sigma_r2"/>
</dbReference>
<dbReference type="SUPFAM" id="SSF88659">
    <property type="entry name" value="Sigma3 and sigma4 domains of RNA polymerase sigma factors"/>
    <property type="match status" value="1"/>
</dbReference>
<dbReference type="CDD" id="cd06171">
    <property type="entry name" value="Sigma70_r4"/>
    <property type="match status" value="1"/>
</dbReference>
<accession>A0AAE9ZW76</accession>
<reference evidence="8" key="1">
    <citation type="submission" date="2023-03" db="EMBL/GenBank/DDBJ databases">
        <title>Lomoglobus Profundus gen. nov., sp. nov., a novel member of the phylum Verrucomicrobia, isolated from deep-marine sediment of South China Sea.</title>
        <authorList>
            <person name="Ahmad T."/>
            <person name="Ishaq S.E."/>
            <person name="Wang F."/>
        </authorList>
    </citation>
    <scope>NUCLEOTIDE SEQUENCE</scope>
    <source>
        <strain evidence="8">LMO-M01</strain>
    </source>
</reference>
<evidence type="ECO:0000313" key="8">
    <source>
        <dbReference type="EMBL" id="WED64015.1"/>
    </source>
</evidence>
<dbReference type="AlphaFoldDB" id="A0AAE9ZW76"/>
<dbReference type="Gene3D" id="1.10.10.10">
    <property type="entry name" value="Winged helix-like DNA-binding domain superfamily/Winged helix DNA-binding domain"/>
    <property type="match status" value="1"/>
</dbReference>
<evidence type="ECO:0000256" key="2">
    <source>
        <dbReference type="ARBA" id="ARBA00023015"/>
    </source>
</evidence>
<keyword evidence="3" id="KW-0731">Sigma factor</keyword>
<dbReference type="InterPro" id="IPR013249">
    <property type="entry name" value="RNA_pol_sigma70_r4_t2"/>
</dbReference>
<evidence type="ECO:0000259" key="7">
    <source>
        <dbReference type="Pfam" id="PF08281"/>
    </source>
</evidence>
<dbReference type="GO" id="GO:0003677">
    <property type="term" value="F:DNA binding"/>
    <property type="evidence" value="ECO:0007669"/>
    <property type="project" value="UniProtKB-KW"/>
</dbReference>
<dbReference type="InterPro" id="IPR013324">
    <property type="entry name" value="RNA_pol_sigma_r3/r4-like"/>
</dbReference>
<comment type="similarity">
    <text evidence="1">Belongs to the sigma-70 factor family. ECF subfamily.</text>
</comment>
<dbReference type="InterPro" id="IPR039425">
    <property type="entry name" value="RNA_pol_sigma-70-like"/>
</dbReference>
<evidence type="ECO:0000313" key="9">
    <source>
        <dbReference type="Proteomes" id="UP001218638"/>
    </source>
</evidence>
<keyword evidence="2" id="KW-0805">Transcription regulation</keyword>
<dbReference type="NCBIfam" id="TIGR02937">
    <property type="entry name" value="sigma70-ECF"/>
    <property type="match status" value="1"/>
</dbReference>
<dbReference type="InterPro" id="IPR036388">
    <property type="entry name" value="WH-like_DNA-bd_sf"/>
</dbReference>
<dbReference type="PANTHER" id="PTHR43133">
    <property type="entry name" value="RNA POLYMERASE ECF-TYPE SIGMA FACTO"/>
    <property type="match status" value="1"/>
</dbReference>
<dbReference type="PANTHER" id="PTHR43133:SF8">
    <property type="entry name" value="RNA POLYMERASE SIGMA FACTOR HI_1459-RELATED"/>
    <property type="match status" value="1"/>
</dbReference>
<dbReference type="KEGG" id="slom:PXH66_16880"/>
<proteinExistence type="inferred from homology"/>
<dbReference type="SUPFAM" id="SSF88946">
    <property type="entry name" value="Sigma2 domain of RNA polymerase sigma factors"/>
    <property type="match status" value="1"/>
</dbReference>
<keyword evidence="5" id="KW-0804">Transcription</keyword>
<dbReference type="Pfam" id="PF04542">
    <property type="entry name" value="Sigma70_r2"/>
    <property type="match status" value="1"/>
</dbReference>
<evidence type="ECO:0000256" key="1">
    <source>
        <dbReference type="ARBA" id="ARBA00010641"/>
    </source>
</evidence>
<dbReference type="Gene3D" id="1.10.1740.10">
    <property type="match status" value="1"/>
</dbReference>
<dbReference type="Proteomes" id="UP001218638">
    <property type="component" value="Chromosome"/>
</dbReference>
<dbReference type="Pfam" id="PF08281">
    <property type="entry name" value="Sigma70_r4_2"/>
    <property type="match status" value="1"/>
</dbReference>
<evidence type="ECO:0000259" key="6">
    <source>
        <dbReference type="Pfam" id="PF04542"/>
    </source>
</evidence>
<dbReference type="InterPro" id="IPR007627">
    <property type="entry name" value="RNA_pol_sigma70_r2"/>
</dbReference>
<dbReference type="GO" id="GO:0006352">
    <property type="term" value="P:DNA-templated transcription initiation"/>
    <property type="evidence" value="ECO:0007669"/>
    <property type="project" value="InterPro"/>
</dbReference>
<keyword evidence="9" id="KW-1185">Reference proteome</keyword>
<dbReference type="InterPro" id="IPR014284">
    <property type="entry name" value="RNA_pol_sigma-70_dom"/>
</dbReference>